<dbReference type="AlphaFoldDB" id="A0A395JEK5"/>
<dbReference type="RefSeq" id="WP_113955957.1">
    <property type="nucleotide sequence ID" value="NZ_QNRT01000010.1"/>
</dbReference>
<dbReference type="InterPro" id="IPR001753">
    <property type="entry name" value="Enoyl-CoA_hydra/iso"/>
</dbReference>
<keyword evidence="3" id="KW-1185">Reference proteome</keyword>
<dbReference type="GO" id="GO:0006635">
    <property type="term" value="P:fatty acid beta-oxidation"/>
    <property type="evidence" value="ECO:0007669"/>
    <property type="project" value="TreeGrafter"/>
</dbReference>
<dbReference type="Proteomes" id="UP000253083">
    <property type="component" value="Unassembled WGS sequence"/>
</dbReference>
<dbReference type="EMBL" id="QNRT01000010">
    <property type="protein sequence ID" value="RBP47074.1"/>
    <property type="molecule type" value="Genomic_DNA"/>
</dbReference>
<dbReference type="Pfam" id="PF00378">
    <property type="entry name" value="ECH_1"/>
    <property type="match status" value="1"/>
</dbReference>
<reference evidence="2 3" key="1">
    <citation type="submission" date="2018-06" db="EMBL/GenBank/DDBJ databases">
        <title>Genomic Encyclopedia of Type Strains, Phase IV (KMG-IV): sequencing the most valuable type-strain genomes for metagenomic binning, comparative biology and taxonomic classification.</title>
        <authorList>
            <person name="Goeker M."/>
        </authorList>
    </citation>
    <scope>NUCLEOTIDE SEQUENCE [LARGE SCALE GENOMIC DNA]</scope>
    <source>
        <strain evidence="2 3">DSM 24032</strain>
    </source>
</reference>
<name>A0A395JEK5_9GAMM</name>
<sequence length="222" mass="23833">MKYELLDSGVAKISLDNGKANPLSKELSEGLMDSLERANKEAKAVLICGNPGMFSAGFDLKVLAQGMDVAKGMLNQGMIFMEKLYSHPQPVVIACEGHAVGMGVFMLLAADYRVGASGEFAIRLPETAIGMPFTPLLKIIAKAHIDPRHHGQAIVQSRAYDPVLAAQIGMLDEVVEPAQVVDVAMAKAEELAKLPADQFAENKLDIRADELSDIRVSMGIVT</sequence>
<dbReference type="GO" id="GO:0003824">
    <property type="term" value="F:catalytic activity"/>
    <property type="evidence" value="ECO:0007669"/>
    <property type="project" value="UniProtKB-ARBA"/>
</dbReference>
<dbReference type="InParanoid" id="A0A395JEK5"/>
<dbReference type="OrthoDB" id="8640486at2"/>
<evidence type="ECO:0000256" key="1">
    <source>
        <dbReference type="ARBA" id="ARBA00005254"/>
    </source>
</evidence>
<protein>
    <submittedName>
        <fullName evidence="2">Enoyl-CoA hydratase</fullName>
    </submittedName>
</protein>
<gene>
    <name evidence="2" type="ORF">DFR28_11037</name>
</gene>
<dbReference type="PANTHER" id="PTHR11941:SF54">
    <property type="entry name" value="ENOYL-COA HYDRATASE, MITOCHONDRIAL"/>
    <property type="match status" value="1"/>
</dbReference>
<dbReference type="Gene3D" id="3.90.226.10">
    <property type="entry name" value="2-enoyl-CoA Hydratase, Chain A, domain 1"/>
    <property type="match status" value="1"/>
</dbReference>
<organism evidence="2 3">
    <name type="scientific">Arenicella xantha</name>
    <dbReference type="NCBI Taxonomy" id="644221"/>
    <lineage>
        <taxon>Bacteria</taxon>
        <taxon>Pseudomonadati</taxon>
        <taxon>Pseudomonadota</taxon>
        <taxon>Gammaproteobacteria</taxon>
        <taxon>Arenicellales</taxon>
        <taxon>Arenicellaceae</taxon>
        <taxon>Arenicella</taxon>
    </lineage>
</organism>
<dbReference type="InterPro" id="IPR029045">
    <property type="entry name" value="ClpP/crotonase-like_dom_sf"/>
</dbReference>
<proteinExistence type="inferred from homology"/>
<comment type="similarity">
    <text evidence="1">Belongs to the enoyl-CoA hydratase/isomerase family.</text>
</comment>
<accession>A0A395JEK5</accession>
<dbReference type="PANTHER" id="PTHR11941">
    <property type="entry name" value="ENOYL-COA HYDRATASE-RELATED"/>
    <property type="match status" value="1"/>
</dbReference>
<evidence type="ECO:0000313" key="3">
    <source>
        <dbReference type="Proteomes" id="UP000253083"/>
    </source>
</evidence>
<dbReference type="CDD" id="cd06558">
    <property type="entry name" value="crotonase-like"/>
    <property type="match status" value="1"/>
</dbReference>
<dbReference type="NCBIfam" id="NF004858">
    <property type="entry name" value="PRK06213.1"/>
    <property type="match status" value="1"/>
</dbReference>
<comment type="caution">
    <text evidence="2">The sequence shown here is derived from an EMBL/GenBank/DDBJ whole genome shotgun (WGS) entry which is preliminary data.</text>
</comment>
<evidence type="ECO:0000313" key="2">
    <source>
        <dbReference type="EMBL" id="RBP47074.1"/>
    </source>
</evidence>
<dbReference type="SUPFAM" id="SSF52096">
    <property type="entry name" value="ClpP/crotonase"/>
    <property type="match status" value="1"/>
</dbReference>